<proteinExistence type="inferred from homology"/>
<dbReference type="InterPro" id="IPR036318">
    <property type="entry name" value="FAD-bd_PCMH-like_sf"/>
</dbReference>
<dbReference type="GO" id="GO:0071949">
    <property type="term" value="F:FAD binding"/>
    <property type="evidence" value="ECO:0007669"/>
    <property type="project" value="InterPro"/>
</dbReference>
<dbReference type="PANTHER" id="PTHR11748:SF111">
    <property type="entry name" value="D-LACTATE DEHYDROGENASE, MITOCHONDRIAL-RELATED"/>
    <property type="match status" value="1"/>
</dbReference>
<protein>
    <submittedName>
        <fullName evidence="3">FAD-binding oxidoreductase</fullName>
    </submittedName>
</protein>
<evidence type="ECO:0000256" key="1">
    <source>
        <dbReference type="ARBA" id="ARBA00008000"/>
    </source>
</evidence>
<dbReference type="GO" id="GO:0008720">
    <property type="term" value="F:D-lactate dehydrogenase (NAD+) activity"/>
    <property type="evidence" value="ECO:0007669"/>
    <property type="project" value="TreeGrafter"/>
</dbReference>
<comment type="caution">
    <text evidence="3">The sequence shown here is derived from an EMBL/GenBank/DDBJ whole genome shotgun (WGS) entry which is preliminary data.</text>
</comment>
<dbReference type="InterPro" id="IPR006094">
    <property type="entry name" value="Oxid_FAD_bind_N"/>
</dbReference>
<dbReference type="GO" id="GO:1903457">
    <property type="term" value="P:lactate catabolic process"/>
    <property type="evidence" value="ECO:0007669"/>
    <property type="project" value="TreeGrafter"/>
</dbReference>
<feature type="domain" description="FAD-binding PCMH-type" evidence="2">
    <location>
        <begin position="94"/>
        <end position="206"/>
    </location>
</feature>
<dbReference type="InterPro" id="IPR016166">
    <property type="entry name" value="FAD-bd_PCMH"/>
</dbReference>
<comment type="similarity">
    <text evidence="1">Belongs to the FAD-binding oxidoreductase/transferase type 4 family.</text>
</comment>
<reference evidence="3" key="1">
    <citation type="journal article" date="2020" name="mSystems">
        <title>Genome- and Community-Level Interaction Insights into Carbon Utilization and Element Cycling Functions of Hydrothermarchaeota in Hydrothermal Sediment.</title>
        <authorList>
            <person name="Zhou Z."/>
            <person name="Liu Y."/>
            <person name="Xu W."/>
            <person name="Pan J."/>
            <person name="Luo Z.H."/>
            <person name="Li M."/>
        </authorList>
    </citation>
    <scope>NUCLEOTIDE SEQUENCE [LARGE SCALE GENOMIC DNA]</scope>
    <source>
        <strain evidence="3">HyVt-527</strain>
    </source>
</reference>
<dbReference type="PANTHER" id="PTHR11748">
    <property type="entry name" value="D-LACTATE DEHYDROGENASE"/>
    <property type="match status" value="1"/>
</dbReference>
<evidence type="ECO:0000259" key="2">
    <source>
        <dbReference type="PROSITE" id="PS51387"/>
    </source>
</evidence>
<dbReference type="Gene3D" id="3.30.465.10">
    <property type="match status" value="1"/>
</dbReference>
<gene>
    <name evidence="3" type="ORF">ENJ89_00590</name>
</gene>
<dbReference type="InterPro" id="IPR016169">
    <property type="entry name" value="FAD-bd_PCMH_sub2"/>
</dbReference>
<sequence length="206" mass="23171">MAKAQSETIKRIVNYLQSENVLQRVAEQRKARELLFSGQPDALKEPAVFDDLLRSLRKELSSASEVFTPDATQKRIYSADTGTSIIPGIFRNLFINNRLSFVVRPGSLEDLSRFVRWANERNQRFTVRGTGTWPFGGAVPLNGEVVLDLSYLNFMRLFPEDDLLAIGPGATFRQAREYLKKQRYSLRQEITNPGSGTIAGWIATGG</sequence>
<accession>A0A7V5PM82</accession>
<dbReference type="EMBL" id="DROD01000038">
    <property type="protein sequence ID" value="HHJ51664.1"/>
    <property type="molecule type" value="Genomic_DNA"/>
</dbReference>
<dbReference type="PROSITE" id="PS51387">
    <property type="entry name" value="FAD_PCMH"/>
    <property type="match status" value="1"/>
</dbReference>
<organism evidence="3">
    <name type="scientific">Caldithrix abyssi</name>
    <dbReference type="NCBI Taxonomy" id="187145"/>
    <lineage>
        <taxon>Bacteria</taxon>
        <taxon>Pseudomonadati</taxon>
        <taxon>Calditrichota</taxon>
        <taxon>Calditrichia</taxon>
        <taxon>Calditrichales</taxon>
        <taxon>Calditrichaceae</taxon>
        <taxon>Caldithrix</taxon>
    </lineage>
</organism>
<name>A0A7V5PM82_CALAY</name>
<feature type="non-terminal residue" evidence="3">
    <location>
        <position position="206"/>
    </location>
</feature>
<dbReference type="SUPFAM" id="SSF56176">
    <property type="entry name" value="FAD-binding/transporter-associated domain-like"/>
    <property type="match status" value="1"/>
</dbReference>
<dbReference type="AlphaFoldDB" id="A0A7V5PM82"/>
<dbReference type="Pfam" id="PF01565">
    <property type="entry name" value="FAD_binding_4"/>
    <property type="match status" value="1"/>
</dbReference>
<dbReference type="Proteomes" id="UP000886124">
    <property type="component" value="Unassembled WGS sequence"/>
</dbReference>
<evidence type="ECO:0000313" key="3">
    <source>
        <dbReference type="EMBL" id="HHJ51664.1"/>
    </source>
</evidence>
<dbReference type="GO" id="GO:0004458">
    <property type="term" value="F:D-lactate dehydrogenase (cytochrome) activity"/>
    <property type="evidence" value="ECO:0007669"/>
    <property type="project" value="TreeGrafter"/>
</dbReference>